<reference evidence="1 2" key="1">
    <citation type="submission" date="2021-06" db="EMBL/GenBank/DDBJ databases">
        <title>A haploid diamondback moth (Plutella xylostella L.) genome assembly resolves 31 chromosomes and identifies a diamide resistance mutation.</title>
        <authorList>
            <person name="Ward C.M."/>
            <person name="Perry K.D."/>
            <person name="Baker G."/>
            <person name="Powis K."/>
            <person name="Heckel D.G."/>
            <person name="Baxter S.W."/>
        </authorList>
    </citation>
    <scope>NUCLEOTIDE SEQUENCE [LARGE SCALE GENOMIC DNA]</scope>
    <source>
        <strain evidence="1 2">LV</strain>
        <tissue evidence="1">Single pupa</tissue>
    </source>
</reference>
<organism evidence="1 2">
    <name type="scientific">Plutella xylostella</name>
    <name type="common">Diamondback moth</name>
    <name type="synonym">Plutella maculipennis</name>
    <dbReference type="NCBI Taxonomy" id="51655"/>
    <lineage>
        <taxon>Eukaryota</taxon>
        <taxon>Metazoa</taxon>
        <taxon>Ecdysozoa</taxon>
        <taxon>Arthropoda</taxon>
        <taxon>Hexapoda</taxon>
        <taxon>Insecta</taxon>
        <taxon>Pterygota</taxon>
        <taxon>Neoptera</taxon>
        <taxon>Endopterygota</taxon>
        <taxon>Lepidoptera</taxon>
        <taxon>Glossata</taxon>
        <taxon>Ditrysia</taxon>
        <taxon>Yponomeutoidea</taxon>
        <taxon>Plutellidae</taxon>
        <taxon>Plutella</taxon>
    </lineage>
</organism>
<accession>A0ABQ7PX70</accession>
<dbReference type="Proteomes" id="UP000823941">
    <property type="component" value="Chromosome 26"/>
</dbReference>
<sequence>MKLARSSAGRDAPSAWVWVGAGVWAGTGIASRSCLELRRILWPPSGDLRKTLPS</sequence>
<comment type="caution">
    <text evidence="1">The sequence shown here is derived from an EMBL/GenBank/DDBJ whole genome shotgun (WGS) entry which is preliminary data.</text>
</comment>
<name>A0ABQ7PX70_PLUXY</name>
<dbReference type="EMBL" id="JAHIBW010000026">
    <property type="protein sequence ID" value="KAG7297542.1"/>
    <property type="molecule type" value="Genomic_DNA"/>
</dbReference>
<keyword evidence="2" id="KW-1185">Reference proteome</keyword>
<evidence type="ECO:0000313" key="2">
    <source>
        <dbReference type="Proteomes" id="UP000823941"/>
    </source>
</evidence>
<protein>
    <submittedName>
        <fullName evidence="1">Uncharacterized protein</fullName>
    </submittedName>
</protein>
<gene>
    <name evidence="1" type="ORF">JYU34_019558</name>
</gene>
<proteinExistence type="predicted"/>
<evidence type="ECO:0000313" key="1">
    <source>
        <dbReference type="EMBL" id="KAG7297542.1"/>
    </source>
</evidence>